<name>A0A2P6TUV7_CHLSO</name>
<evidence type="ECO:0000259" key="9">
    <source>
        <dbReference type="PROSITE" id="PS50011"/>
    </source>
</evidence>
<feature type="region of interest" description="Disordered" evidence="7">
    <location>
        <begin position="610"/>
        <end position="637"/>
    </location>
</feature>
<proteinExistence type="predicted"/>
<dbReference type="PROSITE" id="PS00108">
    <property type="entry name" value="PROTEIN_KINASE_ST"/>
    <property type="match status" value="1"/>
</dbReference>
<evidence type="ECO:0000256" key="5">
    <source>
        <dbReference type="ARBA" id="ARBA00022840"/>
    </source>
</evidence>
<dbReference type="InterPro" id="IPR000719">
    <property type="entry name" value="Prot_kinase_dom"/>
</dbReference>
<dbReference type="GO" id="GO:0005524">
    <property type="term" value="F:ATP binding"/>
    <property type="evidence" value="ECO:0007669"/>
    <property type="project" value="UniProtKB-UniRule"/>
</dbReference>
<dbReference type="SMART" id="SM00220">
    <property type="entry name" value="S_TKc"/>
    <property type="match status" value="1"/>
</dbReference>
<accession>A0A2P6TUV7</accession>
<dbReference type="PANTHER" id="PTHR44329">
    <property type="entry name" value="SERINE/THREONINE-PROTEIN KINASE TNNI3K-RELATED"/>
    <property type="match status" value="1"/>
</dbReference>
<feature type="binding site" evidence="6">
    <location>
        <position position="303"/>
    </location>
    <ligand>
        <name>ATP</name>
        <dbReference type="ChEBI" id="CHEBI:30616"/>
    </ligand>
</feature>
<evidence type="ECO:0000313" key="11">
    <source>
        <dbReference type="Proteomes" id="UP000239899"/>
    </source>
</evidence>
<evidence type="ECO:0000256" key="8">
    <source>
        <dbReference type="SAM" id="Phobius"/>
    </source>
</evidence>
<keyword evidence="5 6" id="KW-0067">ATP-binding</keyword>
<feature type="transmembrane region" description="Helical" evidence="8">
    <location>
        <begin position="57"/>
        <end position="76"/>
    </location>
</feature>
<evidence type="ECO:0000256" key="6">
    <source>
        <dbReference type="PROSITE-ProRule" id="PRU10141"/>
    </source>
</evidence>
<feature type="region of interest" description="Disordered" evidence="7">
    <location>
        <begin position="746"/>
        <end position="769"/>
    </location>
</feature>
<sequence length="769" mass="78691">MRWLERHPRPAPAARRTLAAGALCLGLLTVAVALEHSHHEQQAGAAGHAERGQLAGFVWGALMGAIIVLLFSYLSWRRQELQLEQVAAEREKLLAFERRRLALREARHHAPEPDGSTSGSASGHASVLGTSAEAVAELHPQPAAAAAGGASAASAAASPPSTQGAPSVAGGSTQSSASLPTPRHKSELKMIEEFLCTLVGRGSDRGSKGSHSSPAASGTSSSPLSLPLGISPGHSPLVRSGHNTGLVCSGHTASGQTRTELEKLPPGFADISPADISLIKELGEGSYGEVWLASYCQTLVAVKIASRARHANLTATLQQQVTLRNLRNEASLMATLNHPNICRYLGACLEPPLMVLEYCANKSLDALLADGLVNPETRKELTWERLLGMALDAANGMKFLHTRQPAAVAHRDLKSANLLVDAGWHCKVSDFGLSRAVDASKAASTVLVTNPRWLAPCVLSGLPGQLAADVWAFGTIMWECATWQLPFENLNPYQIIALVREHGTDSLQLPPPDQLEPGPFAAPGNYEAYHQLMRDCRAADPNQRPSFIEIVSRLGAIREREVHACHPELDLARRLPTSSAETLKTFRLPPDGPAHKSAIAALQRRRSALIQGRPGGSGAGGSAAAPTGVGSAPPAGVTASASAKVSSAAFAGSAPAVMGSSVAVASAAGRAPATGAGSSTAKDISAEGGAGDSAPVAGSGPAGSADKAAKAADGAAGTGATGEASAAAPAPATAAAVAAAAVSKVGSGATDAPVSPSPTDAAPLDFTRS</sequence>
<dbReference type="PROSITE" id="PS50011">
    <property type="entry name" value="PROTEIN_KINASE_DOM"/>
    <property type="match status" value="1"/>
</dbReference>
<dbReference type="GO" id="GO:0004674">
    <property type="term" value="F:protein serine/threonine kinase activity"/>
    <property type="evidence" value="ECO:0007669"/>
    <property type="project" value="UniProtKB-KW"/>
</dbReference>
<feature type="compositionally biased region" description="Low complexity" evidence="7">
    <location>
        <begin position="671"/>
        <end position="681"/>
    </location>
</feature>
<comment type="caution">
    <text evidence="10">The sequence shown here is derived from an EMBL/GenBank/DDBJ whole genome shotgun (WGS) entry which is preliminary data.</text>
</comment>
<keyword evidence="3 6" id="KW-0547">Nucleotide-binding</keyword>
<dbReference type="STRING" id="3076.A0A2P6TUV7"/>
<feature type="region of interest" description="Disordered" evidence="7">
    <location>
        <begin position="154"/>
        <end position="184"/>
    </location>
</feature>
<evidence type="ECO:0000256" key="1">
    <source>
        <dbReference type="ARBA" id="ARBA00022527"/>
    </source>
</evidence>
<dbReference type="InterPro" id="IPR017441">
    <property type="entry name" value="Protein_kinase_ATP_BS"/>
</dbReference>
<protein>
    <submittedName>
        <fullName evidence="10">Serine threonine-kinase CTR1</fullName>
    </submittedName>
</protein>
<dbReference type="Gene3D" id="1.10.510.10">
    <property type="entry name" value="Transferase(Phosphotransferase) domain 1"/>
    <property type="match status" value="1"/>
</dbReference>
<feature type="compositionally biased region" description="Low complexity" evidence="7">
    <location>
        <begin position="154"/>
        <end position="167"/>
    </location>
</feature>
<evidence type="ECO:0000256" key="7">
    <source>
        <dbReference type="SAM" id="MobiDB-lite"/>
    </source>
</evidence>
<gene>
    <name evidence="10" type="ORF">C2E21_3547</name>
</gene>
<dbReference type="InterPro" id="IPR008271">
    <property type="entry name" value="Ser/Thr_kinase_AS"/>
</dbReference>
<keyword evidence="8" id="KW-0812">Transmembrane</keyword>
<organism evidence="10 11">
    <name type="scientific">Chlorella sorokiniana</name>
    <name type="common">Freshwater green alga</name>
    <dbReference type="NCBI Taxonomy" id="3076"/>
    <lineage>
        <taxon>Eukaryota</taxon>
        <taxon>Viridiplantae</taxon>
        <taxon>Chlorophyta</taxon>
        <taxon>core chlorophytes</taxon>
        <taxon>Trebouxiophyceae</taxon>
        <taxon>Chlorellales</taxon>
        <taxon>Chlorellaceae</taxon>
        <taxon>Chlorella clade</taxon>
        <taxon>Chlorella</taxon>
    </lineage>
</organism>
<evidence type="ECO:0000256" key="3">
    <source>
        <dbReference type="ARBA" id="ARBA00022741"/>
    </source>
</evidence>
<keyword evidence="4" id="KW-0418">Kinase</keyword>
<feature type="compositionally biased region" description="Polar residues" evidence="7">
    <location>
        <begin position="170"/>
        <end position="179"/>
    </location>
</feature>
<dbReference type="CDD" id="cd13999">
    <property type="entry name" value="STKc_MAP3K-like"/>
    <property type="match status" value="1"/>
</dbReference>
<reference evidence="10 11" key="1">
    <citation type="journal article" date="2018" name="Plant J.">
        <title>Genome sequences of Chlorella sorokiniana UTEX 1602 and Micractinium conductrix SAG 241.80: implications to maltose excretion by a green alga.</title>
        <authorList>
            <person name="Arriola M.B."/>
            <person name="Velmurugan N."/>
            <person name="Zhang Y."/>
            <person name="Plunkett M.H."/>
            <person name="Hondzo H."/>
            <person name="Barney B.M."/>
        </authorList>
    </citation>
    <scope>NUCLEOTIDE SEQUENCE [LARGE SCALE GENOMIC DNA]</scope>
    <source>
        <strain evidence="11">UTEX 1602</strain>
    </source>
</reference>
<feature type="region of interest" description="Disordered" evidence="7">
    <location>
        <begin position="107"/>
        <end position="127"/>
    </location>
</feature>
<dbReference type="InterPro" id="IPR001245">
    <property type="entry name" value="Ser-Thr/Tyr_kinase_cat_dom"/>
</dbReference>
<keyword evidence="2" id="KW-0808">Transferase</keyword>
<evidence type="ECO:0000256" key="2">
    <source>
        <dbReference type="ARBA" id="ARBA00022679"/>
    </source>
</evidence>
<dbReference type="InterPro" id="IPR051681">
    <property type="entry name" value="Ser/Thr_Kinases-Pseudokinases"/>
</dbReference>
<dbReference type="InterPro" id="IPR011009">
    <property type="entry name" value="Kinase-like_dom_sf"/>
</dbReference>
<dbReference type="Pfam" id="PF07714">
    <property type="entry name" value="PK_Tyr_Ser-Thr"/>
    <property type="match status" value="1"/>
</dbReference>
<keyword evidence="11" id="KW-1185">Reference proteome</keyword>
<dbReference type="PROSITE" id="PS00107">
    <property type="entry name" value="PROTEIN_KINASE_ATP"/>
    <property type="match status" value="1"/>
</dbReference>
<feature type="compositionally biased region" description="Low complexity" evidence="7">
    <location>
        <begin position="209"/>
        <end position="236"/>
    </location>
</feature>
<evidence type="ECO:0000256" key="4">
    <source>
        <dbReference type="ARBA" id="ARBA00022777"/>
    </source>
</evidence>
<evidence type="ECO:0000313" key="10">
    <source>
        <dbReference type="EMBL" id="PRW57849.1"/>
    </source>
</evidence>
<feature type="region of interest" description="Disordered" evidence="7">
    <location>
        <begin position="671"/>
        <end position="729"/>
    </location>
</feature>
<keyword evidence="8" id="KW-1133">Transmembrane helix</keyword>
<keyword evidence="8" id="KW-0472">Membrane</keyword>
<dbReference type="AlphaFoldDB" id="A0A2P6TUV7"/>
<feature type="compositionally biased region" description="Low complexity" evidence="7">
    <location>
        <begin position="115"/>
        <end position="126"/>
    </location>
</feature>
<dbReference type="EMBL" id="LHPG02000006">
    <property type="protein sequence ID" value="PRW57849.1"/>
    <property type="molecule type" value="Genomic_DNA"/>
</dbReference>
<feature type="region of interest" description="Disordered" evidence="7">
    <location>
        <begin position="202"/>
        <end position="236"/>
    </location>
</feature>
<keyword evidence="1" id="KW-0723">Serine/threonine-protein kinase</keyword>
<feature type="compositionally biased region" description="Low complexity" evidence="7">
    <location>
        <begin position="622"/>
        <end position="637"/>
    </location>
</feature>
<feature type="compositionally biased region" description="Low complexity" evidence="7">
    <location>
        <begin position="692"/>
        <end position="715"/>
    </location>
</feature>
<dbReference type="Proteomes" id="UP000239899">
    <property type="component" value="Unassembled WGS sequence"/>
</dbReference>
<dbReference type="PANTHER" id="PTHR44329:SF289">
    <property type="entry name" value="SERINE_THREONINE-PROTEIN KINASE VIK"/>
    <property type="match status" value="1"/>
</dbReference>
<dbReference type="OrthoDB" id="339325at2759"/>
<dbReference type="SUPFAM" id="SSF56112">
    <property type="entry name" value="Protein kinase-like (PK-like)"/>
    <property type="match status" value="1"/>
</dbReference>
<feature type="domain" description="Protein kinase" evidence="9">
    <location>
        <begin position="276"/>
        <end position="569"/>
    </location>
</feature>